<dbReference type="Proteomes" id="UP000504629">
    <property type="component" value="Unplaced"/>
</dbReference>
<dbReference type="AlphaFoldDB" id="A0A6J2JLA3"/>
<keyword evidence="8" id="KW-1185">Reference proteome</keyword>
<organism evidence="8 9">
    <name type="scientific">Bombyx mandarina</name>
    <name type="common">Wild silk moth</name>
    <name type="synonym">Wild silkworm</name>
    <dbReference type="NCBI Taxonomy" id="7092"/>
    <lineage>
        <taxon>Eukaryota</taxon>
        <taxon>Metazoa</taxon>
        <taxon>Ecdysozoa</taxon>
        <taxon>Arthropoda</taxon>
        <taxon>Hexapoda</taxon>
        <taxon>Insecta</taxon>
        <taxon>Pterygota</taxon>
        <taxon>Neoptera</taxon>
        <taxon>Endopterygota</taxon>
        <taxon>Lepidoptera</taxon>
        <taxon>Glossata</taxon>
        <taxon>Ditrysia</taxon>
        <taxon>Bombycoidea</taxon>
        <taxon>Bombycidae</taxon>
        <taxon>Bombycinae</taxon>
        <taxon>Bombyx</taxon>
    </lineage>
</organism>
<feature type="region of interest" description="Disordered" evidence="6">
    <location>
        <begin position="88"/>
        <end position="109"/>
    </location>
</feature>
<dbReference type="GO" id="GO:0008270">
    <property type="term" value="F:zinc ion binding"/>
    <property type="evidence" value="ECO:0007669"/>
    <property type="project" value="UniProtKB-KW"/>
</dbReference>
<dbReference type="KEGG" id="bman:114242742"/>
<evidence type="ECO:0000256" key="2">
    <source>
        <dbReference type="ARBA" id="ARBA00022771"/>
    </source>
</evidence>
<keyword evidence="3" id="KW-0862">Zinc</keyword>
<proteinExistence type="predicted"/>
<evidence type="ECO:0000259" key="7">
    <source>
        <dbReference type="PROSITE" id="PS50950"/>
    </source>
</evidence>
<dbReference type="GeneID" id="114242742"/>
<dbReference type="RefSeq" id="XP_028029807.1">
    <property type="nucleotide sequence ID" value="XM_028174006.1"/>
</dbReference>
<keyword evidence="1" id="KW-0479">Metal-binding</keyword>
<reference evidence="9" key="1">
    <citation type="submission" date="2025-08" db="UniProtKB">
        <authorList>
            <consortium name="RefSeq"/>
        </authorList>
    </citation>
    <scope>IDENTIFICATION</scope>
    <source>
        <tissue evidence="9">Silk gland</tissue>
    </source>
</reference>
<evidence type="ECO:0000256" key="1">
    <source>
        <dbReference type="ARBA" id="ARBA00022723"/>
    </source>
</evidence>
<gene>
    <name evidence="9" type="primary">LOC114242742</name>
</gene>
<evidence type="ECO:0000313" key="8">
    <source>
        <dbReference type="Proteomes" id="UP000504629"/>
    </source>
</evidence>
<evidence type="ECO:0000256" key="5">
    <source>
        <dbReference type="PROSITE-ProRule" id="PRU00309"/>
    </source>
</evidence>
<keyword evidence="4 5" id="KW-0238">DNA-binding</keyword>
<name>A0A6J2JLA3_BOMMA</name>
<feature type="domain" description="THAP-type" evidence="7">
    <location>
        <begin position="1"/>
        <end position="48"/>
    </location>
</feature>
<protein>
    <submittedName>
        <fullName evidence="9">Uncharacterized protein LOC114242742</fullName>
    </submittedName>
</protein>
<evidence type="ECO:0000256" key="6">
    <source>
        <dbReference type="SAM" id="MobiDB-lite"/>
    </source>
</evidence>
<evidence type="ECO:0000256" key="4">
    <source>
        <dbReference type="ARBA" id="ARBA00023125"/>
    </source>
</evidence>
<dbReference type="SUPFAM" id="SSF57716">
    <property type="entry name" value="Glucocorticoid receptor-like (DNA-binding domain)"/>
    <property type="match status" value="1"/>
</dbReference>
<dbReference type="OrthoDB" id="6496718at2759"/>
<dbReference type="GO" id="GO:0003677">
    <property type="term" value="F:DNA binding"/>
    <property type="evidence" value="ECO:0007669"/>
    <property type="project" value="UniProtKB-UniRule"/>
</dbReference>
<sequence length="128" mass="14599">MWINATGRGPSWFPTKNHTICSSHFEPKCFQPLKKVRWLFEWSVPTLKLRMVLMNYMEPSTSKVCFYSELDKKDPNLTVALKLPTGTESQNLTCEKNDNSENTAPTSTIYGIDTNFNARQNSSNASSR</sequence>
<keyword evidence="2 5" id="KW-0863">Zinc-finger</keyword>
<accession>A0A6J2JLA3</accession>
<evidence type="ECO:0000313" key="9">
    <source>
        <dbReference type="RefSeq" id="XP_028029807.1"/>
    </source>
</evidence>
<dbReference type="InterPro" id="IPR006612">
    <property type="entry name" value="THAP_Znf"/>
</dbReference>
<evidence type="ECO:0000256" key="3">
    <source>
        <dbReference type="ARBA" id="ARBA00022833"/>
    </source>
</evidence>
<dbReference type="PROSITE" id="PS50950">
    <property type="entry name" value="ZF_THAP"/>
    <property type="match status" value="1"/>
</dbReference>
<dbReference type="Pfam" id="PF05485">
    <property type="entry name" value="THAP"/>
    <property type="match status" value="1"/>
</dbReference>